<comment type="caution">
    <text evidence="1">The sequence shown here is derived from an EMBL/GenBank/DDBJ whole genome shotgun (WGS) entry which is preliminary data.</text>
</comment>
<keyword evidence="2" id="KW-1185">Reference proteome</keyword>
<reference evidence="1" key="2">
    <citation type="submission" date="2020-11" db="EMBL/GenBank/DDBJ databases">
        <authorList>
            <person name="McCartney M.A."/>
            <person name="Auch B."/>
            <person name="Kono T."/>
            <person name="Mallez S."/>
            <person name="Becker A."/>
            <person name="Gohl D.M."/>
            <person name="Silverstein K.A.T."/>
            <person name="Koren S."/>
            <person name="Bechman K.B."/>
            <person name="Herman A."/>
            <person name="Abrahante J.E."/>
            <person name="Garbe J."/>
        </authorList>
    </citation>
    <scope>NUCLEOTIDE SEQUENCE</scope>
    <source>
        <strain evidence="1">Duluth1</strain>
        <tissue evidence="1">Whole animal</tissue>
    </source>
</reference>
<gene>
    <name evidence="1" type="ORF">DPMN_160427</name>
</gene>
<accession>A0A9D4IQ42</accession>
<reference evidence="1" key="1">
    <citation type="journal article" date="2019" name="bioRxiv">
        <title>The Genome of the Zebra Mussel, Dreissena polymorpha: A Resource for Invasive Species Research.</title>
        <authorList>
            <person name="McCartney M.A."/>
            <person name="Auch B."/>
            <person name="Kono T."/>
            <person name="Mallez S."/>
            <person name="Zhang Y."/>
            <person name="Obille A."/>
            <person name="Becker A."/>
            <person name="Abrahante J.E."/>
            <person name="Garbe J."/>
            <person name="Badalamenti J.P."/>
            <person name="Herman A."/>
            <person name="Mangelson H."/>
            <person name="Liachko I."/>
            <person name="Sullivan S."/>
            <person name="Sone E.D."/>
            <person name="Koren S."/>
            <person name="Silverstein K.A.T."/>
            <person name="Beckman K.B."/>
            <person name="Gohl D.M."/>
        </authorList>
    </citation>
    <scope>NUCLEOTIDE SEQUENCE</scope>
    <source>
        <strain evidence="1">Duluth1</strain>
        <tissue evidence="1">Whole animal</tissue>
    </source>
</reference>
<sequence length="111" mass="13009">MINYTDIYRYLLLGVIWPGDADYRRTVILVLAEPIKLLNEAFAESQYRLGLYMYDPSGRRSAIRAIRSYSELWLTWRVVADLQEARWNIRSDETPGARRTVNELSVQLVLL</sequence>
<dbReference type="EMBL" id="JAIWYP010000008">
    <property type="protein sequence ID" value="KAH3782510.1"/>
    <property type="molecule type" value="Genomic_DNA"/>
</dbReference>
<proteinExistence type="predicted"/>
<dbReference type="AlphaFoldDB" id="A0A9D4IQ42"/>
<evidence type="ECO:0000313" key="2">
    <source>
        <dbReference type="Proteomes" id="UP000828390"/>
    </source>
</evidence>
<organism evidence="1 2">
    <name type="scientific">Dreissena polymorpha</name>
    <name type="common">Zebra mussel</name>
    <name type="synonym">Mytilus polymorpha</name>
    <dbReference type="NCBI Taxonomy" id="45954"/>
    <lineage>
        <taxon>Eukaryota</taxon>
        <taxon>Metazoa</taxon>
        <taxon>Spiralia</taxon>
        <taxon>Lophotrochozoa</taxon>
        <taxon>Mollusca</taxon>
        <taxon>Bivalvia</taxon>
        <taxon>Autobranchia</taxon>
        <taxon>Heteroconchia</taxon>
        <taxon>Euheterodonta</taxon>
        <taxon>Imparidentia</taxon>
        <taxon>Neoheterodontei</taxon>
        <taxon>Myida</taxon>
        <taxon>Dreissenoidea</taxon>
        <taxon>Dreissenidae</taxon>
        <taxon>Dreissena</taxon>
    </lineage>
</organism>
<evidence type="ECO:0000313" key="1">
    <source>
        <dbReference type="EMBL" id="KAH3782510.1"/>
    </source>
</evidence>
<dbReference type="Proteomes" id="UP000828390">
    <property type="component" value="Unassembled WGS sequence"/>
</dbReference>
<name>A0A9D4IQ42_DREPO</name>
<protein>
    <submittedName>
        <fullName evidence="1">Uncharacterized protein</fullName>
    </submittedName>
</protein>